<dbReference type="PRINTS" id="PR00039">
    <property type="entry name" value="HTHLYSR"/>
</dbReference>
<dbReference type="FunFam" id="1.10.10.10:FF:000001">
    <property type="entry name" value="LysR family transcriptional regulator"/>
    <property type="match status" value="1"/>
</dbReference>
<name>A0A9D2T621_9FIRM</name>
<reference evidence="6" key="2">
    <citation type="submission" date="2021-04" db="EMBL/GenBank/DDBJ databases">
        <authorList>
            <person name="Gilroy R."/>
        </authorList>
    </citation>
    <scope>NUCLEOTIDE SEQUENCE</scope>
    <source>
        <strain evidence="6">CHK183-5548</strain>
    </source>
</reference>
<accession>A0A9D2T621</accession>
<dbReference type="PANTHER" id="PTHR30346">
    <property type="entry name" value="TRANSCRIPTIONAL DUAL REGULATOR HCAR-RELATED"/>
    <property type="match status" value="1"/>
</dbReference>
<dbReference type="EMBL" id="DWWL01000047">
    <property type="protein sequence ID" value="HJC47892.1"/>
    <property type="molecule type" value="Genomic_DNA"/>
</dbReference>
<evidence type="ECO:0000256" key="2">
    <source>
        <dbReference type="ARBA" id="ARBA00023015"/>
    </source>
</evidence>
<dbReference type="GO" id="GO:0003700">
    <property type="term" value="F:DNA-binding transcription factor activity"/>
    <property type="evidence" value="ECO:0007669"/>
    <property type="project" value="InterPro"/>
</dbReference>
<dbReference type="Gene3D" id="3.40.190.290">
    <property type="match status" value="1"/>
</dbReference>
<dbReference type="CDD" id="cd05466">
    <property type="entry name" value="PBP2_LTTR_substrate"/>
    <property type="match status" value="1"/>
</dbReference>
<evidence type="ECO:0000256" key="3">
    <source>
        <dbReference type="ARBA" id="ARBA00023125"/>
    </source>
</evidence>
<gene>
    <name evidence="6" type="ORF">IAA04_07555</name>
</gene>
<evidence type="ECO:0000313" key="6">
    <source>
        <dbReference type="EMBL" id="HJC47892.1"/>
    </source>
</evidence>
<keyword evidence="4" id="KW-0804">Transcription</keyword>
<evidence type="ECO:0000259" key="5">
    <source>
        <dbReference type="PROSITE" id="PS50931"/>
    </source>
</evidence>
<dbReference type="GO" id="GO:0003677">
    <property type="term" value="F:DNA binding"/>
    <property type="evidence" value="ECO:0007669"/>
    <property type="project" value="UniProtKB-KW"/>
</dbReference>
<dbReference type="Proteomes" id="UP000823883">
    <property type="component" value="Unassembled WGS sequence"/>
</dbReference>
<dbReference type="GO" id="GO:0032993">
    <property type="term" value="C:protein-DNA complex"/>
    <property type="evidence" value="ECO:0007669"/>
    <property type="project" value="TreeGrafter"/>
</dbReference>
<organism evidence="6 7">
    <name type="scientific">Candidatus Lachnoclostridium pullistercoris</name>
    <dbReference type="NCBI Taxonomy" id="2838632"/>
    <lineage>
        <taxon>Bacteria</taxon>
        <taxon>Bacillati</taxon>
        <taxon>Bacillota</taxon>
        <taxon>Clostridia</taxon>
        <taxon>Lachnospirales</taxon>
        <taxon>Lachnospiraceae</taxon>
    </lineage>
</organism>
<evidence type="ECO:0000256" key="4">
    <source>
        <dbReference type="ARBA" id="ARBA00023163"/>
    </source>
</evidence>
<dbReference type="InterPro" id="IPR036390">
    <property type="entry name" value="WH_DNA-bd_sf"/>
</dbReference>
<proteinExistence type="inferred from homology"/>
<dbReference type="InterPro" id="IPR036388">
    <property type="entry name" value="WH-like_DNA-bd_sf"/>
</dbReference>
<dbReference type="InterPro" id="IPR000847">
    <property type="entry name" value="LysR_HTH_N"/>
</dbReference>
<dbReference type="PROSITE" id="PS50931">
    <property type="entry name" value="HTH_LYSR"/>
    <property type="match status" value="1"/>
</dbReference>
<evidence type="ECO:0000313" key="7">
    <source>
        <dbReference type="Proteomes" id="UP000823883"/>
    </source>
</evidence>
<feature type="domain" description="HTH lysR-type" evidence="5">
    <location>
        <begin position="1"/>
        <end position="58"/>
    </location>
</feature>
<keyword evidence="2" id="KW-0805">Transcription regulation</keyword>
<dbReference type="AlphaFoldDB" id="A0A9D2T621"/>
<sequence>MNTRLLEYIITISEEKSLSRAAEQLSISQPALSQQLKRLEKELDAKLFYREKNHLFLTDAGKIYVNGARSALSIYSQALEEIKKLRRTSQHQLTLVCCRDLLPDFSAAVLSAFSRNHRDIFLDVIDGSASIAKSYLTGGMADLAVMAVGELSHSILEYLPLRDEEMVLALPASHPLVPVYQKNGVDLSLLSGQPFILNQAGSYLHTLERQIFAGARVTPSVLCEADSLTAARHMVANKRGAAFLPRSMVREEDGCSFFSITPPAVFHITAAYHKSTVLTGPMRDLIMLLLNVYGER</sequence>
<comment type="caution">
    <text evidence="6">The sequence shown here is derived from an EMBL/GenBank/DDBJ whole genome shotgun (WGS) entry which is preliminary data.</text>
</comment>
<comment type="similarity">
    <text evidence="1">Belongs to the LysR transcriptional regulatory family.</text>
</comment>
<keyword evidence="3" id="KW-0238">DNA-binding</keyword>
<protein>
    <submittedName>
        <fullName evidence="6">LysR family transcriptional regulator</fullName>
    </submittedName>
</protein>
<dbReference type="Pfam" id="PF03466">
    <property type="entry name" value="LysR_substrate"/>
    <property type="match status" value="1"/>
</dbReference>
<dbReference type="SUPFAM" id="SSF46785">
    <property type="entry name" value="Winged helix' DNA-binding domain"/>
    <property type="match status" value="1"/>
</dbReference>
<reference evidence="6" key="1">
    <citation type="journal article" date="2021" name="PeerJ">
        <title>Extensive microbial diversity within the chicken gut microbiome revealed by metagenomics and culture.</title>
        <authorList>
            <person name="Gilroy R."/>
            <person name="Ravi A."/>
            <person name="Getino M."/>
            <person name="Pursley I."/>
            <person name="Horton D.L."/>
            <person name="Alikhan N.F."/>
            <person name="Baker D."/>
            <person name="Gharbi K."/>
            <person name="Hall N."/>
            <person name="Watson M."/>
            <person name="Adriaenssens E.M."/>
            <person name="Foster-Nyarko E."/>
            <person name="Jarju S."/>
            <person name="Secka A."/>
            <person name="Antonio M."/>
            <person name="Oren A."/>
            <person name="Chaudhuri R.R."/>
            <person name="La Ragione R."/>
            <person name="Hildebrand F."/>
            <person name="Pallen M.J."/>
        </authorList>
    </citation>
    <scope>NUCLEOTIDE SEQUENCE</scope>
    <source>
        <strain evidence="6">CHK183-5548</strain>
    </source>
</reference>
<dbReference type="Pfam" id="PF00126">
    <property type="entry name" value="HTH_1"/>
    <property type="match status" value="1"/>
</dbReference>
<dbReference type="InterPro" id="IPR005119">
    <property type="entry name" value="LysR_subst-bd"/>
</dbReference>
<evidence type="ECO:0000256" key="1">
    <source>
        <dbReference type="ARBA" id="ARBA00009437"/>
    </source>
</evidence>
<dbReference type="PANTHER" id="PTHR30346:SF0">
    <property type="entry name" value="HCA OPERON TRANSCRIPTIONAL ACTIVATOR HCAR"/>
    <property type="match status" value="1"/>
</dbReference>
<dbReference type="Gene3D" id="1.10.10.10">
    <property type="entry name" value="Winged helix-like DNA-binding domain superfamily/Winged helix DNA-binding domain"/>
    <property type="match status" value="1"/>
</dbReference>
<dbReference type="SUPFAM" id="SSF53850">
    <property type="entry name" value="Periplasmic binding protein-like II"/>
    <property type="match status" value="1"/>
</dbReference>